<organism evidence="1 2">
    <name type="scientific">Formosa agariphila (strain DSM 15362 / KCTC 12365 / LMG 23005 / KMM 3901 / M-2Alg 35-1)</name>
    <dbReference type="NCBI Taxonomy" id="1347342"/>
    <lineage>
        <taxon>Bacteria</taxon>
        <taxon>Pseudomonadati</taxon>
        <taxon>Bacteroidota</taxon>
        <taxon>Flavobacteriia</taxon>
        <taxon>Flavobacteriales</taxon>
        <taxon>Flavobacteriaceae</taxon>
        <taxon>Formosa</taxon>
    </lineage>
</organism>
<dbReference type="EMBL" id="HG315671">
    <property type="protein sequence ID" value="CDF80116.1"/>
    <property type="molecule type" value="Genomic_DNA"/>
</dbReference>
<name>T2KNT9_FORAG</name>
<gene>
    <name evidence="1" type="ORF">BN863_24040</name>
</gene>
<dbReference type="STRING" id="1347342.BN863_24040"/>
<keyword evidence="2" id="KW-1185">Reference proteome</keyword>
<proteinExistence type="predicted"/>
<evidence type="ECO:0000313" key="1">
    <source>
        <dbReference type="EMBL" id="CDF80116.1"/>
    </source>
</evidence>
<dbReference type="Proteomes" id="UP000016160">
    <property type="component" value="Chromosome"/>
</dbReference>
<reference evidence="1 2" key="1">
    <citation type="journal article" date="2013" name="Appl. Environ. Microbiol.">
        <title>The genome of the alga-associated marine flavobacterium Formosa agariphila KMM 3901T reveals a broad potential for degradation of algal polysaccharides.</title>
        <authorList>
            <person name="Mann A.J."/>
            <person name="Hahnke R.L."/>
            <person name="Huang S."/>
            <person name="Werner J."/>
            <person name="Xing P."/>
            <person name="Barbeyron T."/>
            <person name="Huettel B."/>
            <person name="Stueber K."/>
            <person name="Reinhardt R."/>
            <person name="Harder J."/>
            <person name="Gloeckner F.O."/>
            <person name="Amann R.I."/>
            <person name="Teeling H."/>
        </authorList>
    </citation>
    <scope>NUCLEOTIDE SEQUENCE [LARGE SCALE GENOMIC DNA]</scope>
    <source>
        <strain evidence="2">DSM 15362 / KCTC 12365 / LMG 23005 / KMM 3901</strain>
    </source>
</reference>
<accession>T2KNT9</accession>
<protein>
    <submittedName>
        <fullName evidence="1">Uncharacterized protein</fullName>
    </submittedName>
</protein>
<sequence>MIYNNLNTLILRTTQIEHINNVYLTLIKKQTIDTAEYKSSKGFIARKFG</sequence>
<dbReference type="PATRIC" id="fig|1347342.6.peg.2417"/>
<dbReference type="AlphaFoldDB" id="T2KNT9"/>
<evidence type="ECO:0000313" key="2">
    <source>
        <dbReference type="Proteomes" id="UP000016160"/>
    </source>
</evidence>
<dbReference type="HOGENOM" id="CLU_3135950_0_0_10"/>